<dbReference type="HOGENOM" id="CLU_2557938_0_0_1"/>
<reference evidence="1 2" key="1">
    <citation type="submission" date="2012-10" db="EMBL/GenBank/DDBJ databases">
        <title>Genome sequencing and analysis of entomopathogenic fungi Beauveria bassiana D1-5.</title>
        <authorList>
            <person name="Li Q."/>
            <person name="Wang L."/>
            <person name="Zhang Z."/>
            <person name="Wang Q."/>
            <person name="Ren J."/>
            <person name="Wang M."/>
            <person name="Xu W."/>
            <person name="Wang J."/>
            <person name="Lu Y."/>
            <person name="Du Q."/>
            <person name="Sun Z."/>
        </authorList>
    </citation>
    <scope>NUCLEOTIDE SEQUENCE [LARGE SCALE GENOMIC DNA]</scope>
    <source>
        <strain evidence="1 2">D1-5</strain>
    </source>
</reference>
<dbReference type="OrthoDB" id="3819893at2759"/>
<evidence type="ECO:0000313" key="2">
    <source>
        <dbReference type="Proteomes" id="UP000030106"/>
    </source>
</evidence>
<sequence>MAASADSSAMCSVSRVQYTCGCVKDSKFEQCELRKDTPIKCDKIIRDSPEQENSYCLSHCMFDRGRNLTSADFEAVKNDAAEQVTFKTPKV</sequence>
<comment type="caution">
    <text evidence="1">The sequence shown here is derived from an EMBL/GenBank/DDBJ whole genome shotgun (WGS) entry which is preliminary data.</text>
</comment>
<evidence type="ECO:0000313" key="1">
    <source>
        <dbReference type="EMBL" id="KGQ12917.1"/>
    </source>
</evidence>
<name>A0A0A2W2N9_BEABA</name>
<accession>A0A0A2W2N9</accession>
<gene>
    <name evidence="1" type="ORF">BBAD15_g1331</name>
</gene>
<dbReference type="AlphaFoldDB" id="A0A0A2W2N9"/>
<organism evidence="1 2">
    <name type="scientific">Beauveria bassiana D1-5</name>
    <dbReference type="NCBI Taxonomy" id="1245745"/>
    <lineage>
        <taxon>Eukaryota</taxon>
        <taxon>Fungi</taxon>
        <taxon>Dikarya</taxon>
        <taxon>Ascomycota</taxon>
        <taxon>Pezizomycotina</taxon>
        <taxon>Sordariomycetes</taxon>
        <taxon>Hypocreomycetidae</taxon>
        <taxon>Hypocreales</taxon>
        <taxon>Cordycipitaceae</taxon>
        <taxon>Beauveria</taxon>
    </lineage>
</organism>
<dbReference type="EMBL" id="ANFO01000075">
    <property type="protein sequence ID" value="KGQ12917.1"/>
    <property type="molecule type" value="Genomic_DNA"/>
</dbReference>
<protein>
    <submittedName>
        <fullName evidence="1">Uncharacterized protein</fullName>
    </submittedName>
</protein>
<proteinExistence type="predicted"/>
<dbReference type="STRING" id="1245745.A0A0A2W2N9"/>
<dbReference type="Proteomes" id="UP000030106">
    <property type="component" value="Unassembled WGS sequence"/>
</dbReference>